<keyword evidence="5" id="KW-1185">Reference proteome</keyword>
<dbReference type="AlphaFoldDB" id="A0A0G4K5C5"/>
<feature type="transmembrane region" description="Helical" evidence="2">
    <location>
        <begin position="244"/>
        <end position="262"/>
    </location>
</feature>
<dbReference type="InterPro" id="IPR001173">
    <property type="entry name" value="Glyco_trans_2-like"/>
</dbReference>
<evidence type="ECO:0000259" key="3">
    <source>
        <dbReference type="Pfam" id="PF00535"/>
    </source>
</evidence>
<protein>
    <submittedName>
        <fullName evidence="4">Glycosyl transferase</fullName>
    </submittedName>
</protein>
<dbReference type="EMBL" id="CVLB01000001">
    <property type="protein sequence ID" value="CRF32367.1"/>
    <property type="molecule type" value="Genomic_DNA"/>
</dbReference>
<keyword evidence="2" id="KW-0812">Transmembrane</keyword>
<evidence type="ECO:0000313" key="4">
    <source>
        <dbReference type="EMBL" id="CRF32367.1"/>
    </source>
</evidence>
<dbReference type="PANTHER" id="PTHR43630">
    <property type="entry name" value="POLY-BETA-1,6-N-ACETYL-D-GLUCOSAMINE SYNTHASE"/>
    <property type="match status" value="1"/>
</dbReference>
<dbReference type="RefSeq" id="WP_048593845.1">
    <property type="nucleotide sequence ID" value="NZ_CVLB01000001.1"/>
</dbReference>
<evidence type="ECO:0000313" key="5">
    <source>
        <dbReference type="Proteomes" id="UP000043763"/>
    </source>
</evidence>
<dbReference type="Gene3D" id="3.90.550.10">
    <property type="entry name" value="Spore Coat Polysaccharide Biosynthesis Protein SpsA, Chain A"/>
    <property type="match status" value="1"/>
</dbReference>
<evidence type="ECO:0000256" key="1">
    <source>
        <dbReference type="ARBA" id="ARBA00038494"/>
    </source>
</evidence>
<comment type="similarity">
    <text evidence="1">Belongs to the glycosyltransferase 2 family. WaaE/KdtX subfamily.</text>
</comment>
<dbReference type="Proteomes" id="UP000043763">
    <property type="component" value="Unassembled WGS sequence"/>
</dbReference>
<sequence length="279" mass="32648">MVSIIITTKNSENFIADCINAVKNSNYKDTEIILVDNSSTDKTVEIAKELGAKTFIKGPERSAQRNYGAEMSSGEIIGFLDVDMTLSENVITECLEIFENNKDVQAIYIPEKIYGESFFNRVRSFERSFYDATVIDAVRFFRREAFIKIGGFDLNLNGTEDWDIDRRIKEIGQVDIIKSPLYHHENHTLKQYIVKKSYYASNFDNYFKKWGHDETTKKQFGMFYRYIGVYVEKGKWKKLLLHPIYSISMYFLRFLIGVVYILSKFNISKKENVYKDNKK</sequence>
<keyword evidence="2" id="KW-1133">Transmembrane helix</keyword>
<dbReference type="PANTHER" id="PTHR43630:SF2">
    <property type="entry name" value="GLYCOSYLTRANSFERASE"/>
    <property type="match status" value="1"/>
</dbReference>
<dbReference type="GO" id="GO:0016740">
    <property type="term" value="F:transferase activity"/>
    <property type="evidence" value="ECO:0007669"/>
    <property type="project" value="UniProtKB-KW"/>
</dbReference>
<reference evidence="5" key="1">
    <citation type="submission" date="2015-04" db="EMBL/GenBank/DDBJ databases">
        <authorList>
            <person name="Mushtaq Mamoona"/>
        </authorList>
    </citation>
    <scope>NUCLEOTIDE SEQUENCE [LARGE SCALE GENOMIC DNA]</scope>
    <source>
        <strain evidence="5">AN4859/03</strain>
    </source>
</reference>
<evidence type="ECO:0000256" key="2">
    <source>
        <dbReference type="SAM" id="Phobius"/>
    </source>
</evidence>
<dbReference type="SUPFAM" id="SSF53448">
    <property type="entry name" value="Nucleotide-diphospho-sugar transferases"/>
    <property type="match status" value="1"/>
</dbReference>
<dbReference type="InterPro" id="IPR029044">
    <property type="entry name" value="Nucleotide-diphossugar_trans"/>
</dbReference>
<feature type="domain" description="Glycosyltransferase 2-like" evidence="3">
    <location>
        <begin position="3"/>
        <end position="126"/>
    </location>
</feature>
<gene>
    <name evidence="4" type="ORF">BRSU_0746</name>
</gene>
<name>A0A0G4K5C5_9SPIR</name>
<accession>A0A0G4K5C5</accession>
<proteinExistence type="inferred from homology"/>
<dbReference type="Pfam" id="PF00535">
    <property type="entry name" value="Glycos_transf_2"/>
    <property type="match status" value="1"/>
</dbReference>
<organism evidence="4 5">
    <name type="scientific">Brachyspira suanatina</name>
    <dbReference type="NCBI Taxonomy" id="381802"/>
    <lineage>
        <taxon>Bacteria</taxon>
        <taxon>Pseudomonadati</taxon>
        <taxon>Spirochaetota</taxon>
        <taxon>Spirochaetia</taxon>
        <taxon>Brachyspirales</taxon>
        <taxon>Brachyspiraceae</taxon>
        <taxon>Brachyspira</taxon>
    </lineage>
</organism>
<keyword evidence="4" id="KW-0808">Transferase</keyword>
<dbReference type="OrthoDB" id="9815923at2"/>
<keyword evidence="2" id="KW-0472">Membrane</keyword>